<evidence type="ECO:0000313" key="7">
    <source>
        <dbReference type="EMBL" id="KDO40328.1"/>
    </source>
</evidence>
<keyword evidence="8" id="KW-1185">Reference proteome</keyword>
<name>A0A067DBY1_CITSI</name>
<feature type="domain" description="Disease resistance N-terminal" evidence="6">
    <location>
        <begin position="5"/>
        <end position="73"/>
    </location>
</feature>
<keyword evidence="1" id="KW-0677">Repeat</keyword>
<dbReference type="SMR" id="A0A067DBY1"/>
<dbReference type="InterPro" id="IPR027417">
    <property type="entry name" value="P-loop_NTPase"/>
</dbReference>
<dbReference type="Pfam" id="PF18052">
    <property type="entry name" value="Rx_N"/>
    <property type="match status" value="1"/>
</dbReference>
<evidence type="ECO:0000259" key="5">
    <source>
        <dbReference type="Pfam" id="PF00931"/>
    </source>
</evidence>
<dbReference type="Gene3D" id="1.20.5.4130">
    <property type="match status" value="1"/>
</dbReference>
<dbReference type="GO" id="GO:0006952">
    <property type="term" value="P:defense response"/>
    <property type="evidence" value="ECO:0007669"/>
    <property type="project" value="UniProtKB-KW"/>
</dbReference>
<evidence type="ECO:0000256" key="1">
    <source>
        <dbReference type="ARBA" id="ARBA00022737"/>
    </source>
</evidence>
<feature type="non-terminal residue" evidence="7">
    <location>
        <position position="1"/>
    </location>
</feature>
<protein>
    <recommendedName>
        <fullName evidence="9">NB-ARC domain-containing protein</fullName>
    </recommendedName>
</protein>
<dbReference type="EMBL" id="KK786006">
    <property type="protein sequence ID" value="KDO40328.1"/>
    <property type="molecule type" value="Genomic_DNA"/>
</dbReference>
<dbReference type="InterPro" id="IPR041118">
    <property type="entry name" value="Rx_N"/>
</dbReference>
<accession>A0A067DBY1</accession>
<evidence type="ECO:0000256" key="3">
    <source>
        <dbReference type="ARBA" id="ARBA00022821"/>
    </source>
</evidence>
<dbReference type="PANTHER" id="PTHR36766">
    <property type="entry name" value="PLANT BROAD-SPECTRUM MILDEW RESISTANCE PROTEIN RPW8"/>
    <property type="match status" value="1"/>
</dbReference>
<proteinExistence type="predicted"/>
<evidence type="ECO:0000259" key="6">
    <source>
        <dbReference type="Pfam" id="PF18052"/>
    </source>
</evidence>
<keyword evidence="2" id="KW-0547">Nucleotide-binding</keyword>
<dbReference type="AlphaFoldDB" id="A0A067DBY1"/>
<organism evidence="7 8">
    <name type="scientific">Citrus sinensis</name>
    <name type="common">Sweet orange</name>
    <name type="synonym">Citrus aurantium var. sinensis</name>
    <dbReference type="NCBI Taxonomy" id="2711"/>
    <lineage>
        <taxon>Eukaryota</taxon>
        <taxon>Viridiplantae</taxon>
        <taxon>Streptophyta</taxon>
        <taxon>Embryophyta</taxon>
        <taxon>Tracheophyta</taxon>
        <taxon>Spermatophyta</taxon>
        <taxon>Magnoliopsida</taxon>
        <taxon>eudicotyledons</taxon>
        <taxon>Gunneridae</taxon>
        <taxon>Pentapetalae</taxon>
        <taxon>rosids</taxon>
        <taxon>malvids</taxon>
        <taxon>Sapindales</taxon>
        <taxon>Rutaceae</taxon>
        <taxon>Aurantioideae</taxon>
        <taxon>Citrus</taxon>
    </lineage>
</organism>
<evidence type="ECO:0000313" key="8">
    <source>
        <dbReference type="Proteomes" id="UP000027120"/>
    </source>
</evidence>
<keyword evidence="3" id="KW-0611">Plant defense</keyword>
<keyword evidence="4" id="KW-0067">ATP-binding</keyword>
<dbReference type="STRING" id="2711.A0A067DBY1"/>
<reference evidence="7 8" key="1">
    <citation type="submission" date="2014-04" db="EMBL/GenBank/DDBJ databases">
        <authorList>
            <consortium name="International Citrus Genome Consortium"/>
            <person name="Gmitter F."/>
            <person name="Chen C."/>
            <person name="Farmerie W."/>
            <person name="Harkins T."/>
            <person name="Desany B."/>
            <person name="Mohiuddin M."/>
            <person name="Kodira C."/>
            <person name="Borodovsky M."/>
            <person name="Lomsadze A."/>
            <person name="Burns P."/>
            <person name="Jenkins J."/>
            <person name="Prochnik S."/>
            <person name="Shu S."/>
            <person name="Chapman J."/>
            <person name="Pitluck S."/>
            <person name="Schmutz J."/>
            <person name="Rokhsar D."/>
        </authorList>
    </citation>
    <scope>NUCLEOTIDE SEQUENCE</scope>
</reference>
<dbReference type="Proteomes" id="UP000027120">
    <property type="component" value="Unassembled WGS sequence"/>
</dbReference>
<dbReference type="Pfam" id="PF00931">
    <property type="entry name" value="NB-ARC"/>
    <property type="match status" value="1"/>
</dbReference>
<dbReference type="Gene3D" id="3.40.50.300">
    <property type="entry name" value="P-loop containing nucleotide triphosphate hydrolases"/>
    <property type="match status" value="1"/>
</dbReference>
<dbReference type="GO" id="GO:0043531">
    <property type="term" value="F:ADP binding"/>
    <property type="evidence" value="ECO:0007669"/>
    <property type="project" value="InterPro"/>
</dbReference>
<dbReference type="InterPro" id="IPR002182">
    <property type="entry name" value="NB-ARC"/>
</dbReference>
<gene>
    <name evidence="7" type="ORF">CISIN_1g043781mg</name>
</gene>
<sequence>SRSFFQDFGKQVKKLTSNLRAIQAVLNDAEQRQVKEASVRLWLDQLKEASYDMEDVLDEWITARLKLQIEGVDENALVRKKPKIIEINENLDDIAKQKEVFNFNVIRGSTEKSERIHSTALINVSDVRGMGGIGKTTLAQFAYNDKDVIENFDKRIWVCVSDPFDEFRIAKAIIEGLEGSEKKFFLILDDVWTDDYSKWEPFHNCLMRVLQEFAAIEVDGDENPLSLTSTCQEKLRHLTLTLGLRAKFPVSIFDAKKIWGWEVFGRNTSTRPGMVSRYLMAEFCEPVCSVKAWCAGE</sequence>
<evidence type="ECO:0000256" key="2">
    <source>
        <dbReference type="ARBA" id="ARBA00022741"/>
    </source>
</evidence>
<dbReference type="PANTHER" id="PTHR36766:SF45">
    <property type="entry name" value="NB-ARC DOMAIN-CONTAINING PROTEIN"/>
    <property type="match status" value="1"/>
</dbReference>
<feature type="domain" description="NB-ARC" evidence="5">
    <location>
        <begin position="124"/>
        <end position="180"/>
    </location>
</feature>
<evidence type="ECO:0008006" key="9">
    <source>
        <dbReference type="Google" id="ProtNLM"/>
    </source>
</evidence>
<dbReference type="SUPFAM" id="SSF52540">
    <property type="entry name" value="P-loop containing nucleoside triphosphate hydrolases"/>
    <property type="match status" value="1"/>
</dbReference>
<dbReference type="GO" id="GO:0005524">
    <property type="term" value="F:ATP binding"/>
    <property type="evidence" value="ECO:0007669"/>
    <property type="project" value="UniProtKB-KW"/>
</dbReference>
<evidence type="ECO:0000256" key="4">
    <source>
        <dbReference type="ARBA" id="ARBA00022840"/>
    </source>
</evidence>